<comment type="subcellular location">
    <subcellularLocation>
        <location evidence="2">Endoplasmic reticulum membrane</location>
        <topology evidence="2">Single-pass membrane protein</topology>
    </subcellularLocation>
</comment>
<dbReference type="GO" id="GO:0005789">
    <property type="term" value="C:endoplasmic reticulum membrane"/>
    <property type="evidence" value="ECO:0007669"/>
    <property type="project" value="UniProtKB-SubCell"/>
</dbReference>
<protein>
    <recommendedName>
        <fullName evidence="11">Cytochrome P450</fullName>
    </recommendedName>
</protein>
<evidence type="ECO:0000256" key="3">
    <source>
        <dbReference type="ARBA" id="ARBA00010617"/>
    </source>
</evidence>
<comment type="cofactor">
    <cofactor evidence="1 8">
        <name>heme</name>
        <dbReference type="ChEBI" id="CHEBI:30413"/>
    </cofactor>
</comment>
<evidence type="ECO:0000313" key="10">
    <source>
        <dbReference type="Proteomes" id="UP000027002"/>
    </source>
</evidence>
<keyword evidence="5 8" id="KW-0479">Metal-binding</keyword>
<evidence type="ECO:0000256" key="5">
    <source>
        <dbReference type="ARBA" id="ARBA00022723"/>
    </source>
</evidence>
<evidence type="ECO:0000256" key="6">
    <source>
        <dbReference type="ARBA" id="ARBA00023004"/>
    </source>
</evidence>
<dbReference type="GO" id="GO:0004497">
    <property type="term" value="F:monooxygenase activity"/>
    <property type="evidence" value="ECO:0007669"/>
    <property type="project" value="UniProtKB-KW"/>
</dbReference>
<dbReference type="PANTHER" id="PTHR24306:SF7">
    <property type="entry name" value="AHBB"/>
    <property type="match status" value="1"/>
</dbReference>
<dbReference type="GO" id="GO:0020037">
    <property type="term" value="F:heme binding"/>
    <property type="evidence" value="ECO:0007669"/>
    <property type="project" value="InterPro"/>
</dbReference>
<accession>A0A8E5HWR2</accession>
<comment type="similarity">
    <text evidence="3">Belongs to the cytochrome P450 family.</text>
</comment>
<dbReference type="RefSeq" id="XP_043000634.1">
    <property type="nucleotide sequence ID" value="XM_043144699.1"/>
</dbReference>
<keyword evidence="4" id="KW-0443">Lipid metabolism</keyword>
<name>A0A8E5HWR2_USTVR</name>
<feature type="binding site" description="axial binding residue" evidence="8">
    <location>
        <position position="515"/>
    </location>
    <ligand>
        <name>heme</name>
        <dbReference type="ChEBI" id="CHEBI:30413"/>
    </ligand>
    <ligandPart>
        <name>Fe</name>
        <dbReference type="ChEBI" id="CHEBI:18248"/>
    </ligandPart>
</feature>
<gene>
    <name evidence="9" type="ORF">UV8b_07202</name>
</gene>
<dbReference type="GO" id="GO:0016705">
    <property type="term" value="F:oxidoreductase activity, acting on paired donors, with incorporation or reduction of molecular oxygen"/>
    <property type="evidence" value="ECO:0007669"/>
    <property type="project" value="InterPro"/>
</dbReference>
<organism evidence="9 10">
    <name type="scientific">Ustilaginoidea virens</name>
    <name type="common">Rice false smut fungus</name>
    <name type="synonym">Villosiclava virens</name>
    <dbReference type="NCBI Taxonomy" id="1159556"/>
    <lineage>
        <taxon>Eukaryota</taxon>
        <taxon>Fungi</taxon>
        <taxon>Dikarya</taxon>
        <taxon>Ascomycota</taxon>
        <taxon>Pezizomycotina</taxon>
        <taxon>Sordariomycetes</taxon>
        <taxon>Hypocreomycetidae</taxon>
        <taxon>Hypocreales</taxon>
        <taxon>Clavicipitaceae</taxon>
        <taxon>Ustilaginoidea</taxon>
    </lineage>
</organism>
<evidence type="ECO:0000313" key="9">
    <source>
        <dbReference type="EMBL" id="QUC22961.1"/>
    </source>
</evidence>
<evidence type="ECO:0000256" key="1">
    <source>
        <dbReference type="ARBA" id="ARBA00001971"/>
    </source>
</evidence>
<dbReference type="AlphaFoldDB" id="A0A8E5HWR2"/>
<evidence type="ECO:0000256" key="2">
    <source>
        <dbReference type="ARBA" id="ARBA00004389"/>
    </source>
</evidence>
<proteinExistence type="inferred from homology"/>
<dbReference type="Pfam" id="PF00067">
    <property type="entry name" value="p450"/>
    <property type="match status" value="1"/>
</dbReference>
<dbReference type="OrthoDB" id="3366823at2759"/>
<dbReference type="SUPFAM" id="SSF48264">
    <property type="entry name" value="Cytochrome P450"/>
    <property type="match status" value="1"/>
</dbReference>
<keyword evidence="7" id="KW-0560">Oxidoreductase</keyword>
<dbReference type="InterPro" id="IPR036396">
    <property type="entry name" value="Cyt_P450_sf"/>
</dbReference>
<sequence>MAFSWESLGGPSQLLLDFLSKHQVVSTLLTLTAVLAVLISFFSASSSNHRHGTTLQPPSVPGCWLPLVRHCPQFLFNRAGFLAGLTKRYPDGIFSLILMGRTNHIIHSPALASTLWNRPRSVDEKWLAARMLTASFGLRRQDQTTYSKLAHETPDLFKHMLSDPGLSSLVSAMIDQVKAHISELVTFSSSAADQTDWERAAGADLVNGSKGETFVEADLMLLVRNFVARTANPALFGTDFVENFPEFWHLLWILDEGLVLLAAKLPGWIPWPRLRRARAARRQMLMRTREFEAAMDKHLRGEDGEDAGNRWQDMENVSTFVKSRIQLFRNHGLSLEARASCDVALAWAMNANANPLITWLLFELYRDAVLLEAIRQEVAPFVKVAQPENGFGSAVWLAPELVHLDVEGLIHKCPQLKAAYLETLRVYTGIWAVRCLTEDVVLETRSKRAEGYLLQKGDMVHMAHELHQFDANFFPNPNEWHHERFLKQRKDDVGRSVQTVELGTLRPYGAGPSMCKGRAFALREMLLYSSTIISLYDMMPPEGGSWGEPETYKRAATRYPKNPIKVWIRRRDINNADAK</sequence>
<dbReference type="CDD" id="cd11040">
    <property type="entry name" value="CYP7_CYP8-like"/>
    <property type="match status" value="1"/>
</dbReference>
<keyword evidence="6 8" id="KW-0408">Iron</keyword>
<evidence type="ECO:0000256" key="4">
    <source>
        <dbReference type="ARBA" id="ARBA00022516"/>
    </source>
</evidence>
<keyword evidence="8" id="KW-0349">Heme</keyword>
<evidence type="ECO:0008006" key="11">
    <source>
        <dbReference type="Google" id="ProtNLM"/>
    </source>
</evidence>
<dbReference type="GO" id="GO:0005506">
    <property type="term" value="F:iron ion binding"/>
    <property type="evidence" value="ECO:0007669"/>
    <property type="project" value="InterPro"/>
</dbReference>
<keyword evidence="4" id="KW-0444">Lipid biosynthesis</keyword>
<dbReference type="GeneID" id="66067979"/>
<keyword evidence="10" id="KW-1185">Reference proteome</keyword>
<dbReference type="Proteomes" id="UP000027002">
    <property type="component" value="Chromosome 6"/>
</dbReference>
<dbReference type="PANTHER" id="PTHR24306">
    <property type="match status" value="1"/>
</dbReference>
<dbReference type="PRINTS" id="PR00465">
    <property type="entry name" value="EP450IV"/>
</dbReference>
<dbReference type="InterPro" id="IPR001128">
    <property type="entry name" value="Cyt_P450"/>
</dbReference>
<dbReference type="InterPro" id="IPR002403">
    <property type="entry name" value="Cyt_P450_E_grp-IV"/>
</dbReference>
<keyword evidence="7" id="KW-0503">Monooxygenase</keyword>
<dbReference type="Gene3D" id="1.10.630.10">
    <property type="entry name" value="Cytochrome P450"/>
    <property type="match status" value="1"/>
</dbReference>
<reference evidence="9" key="1">
    <citation type="submission" date="2020-03" db="EMBL/GenBank/DDBJ databases">
        <title>A mixture of massive structural variations and highly conserved coding sequences in Ustilaginoidea virens genome.</title>
        <authorList>
            <person name="Zhang K."/>
            <person name="Zhao Z."/>
            <person name="Zhang Z."/>
            <person name="Li Y."/>
            <person name="Hsiang T."/>
            <person name="Sun W."/>
        </authorList>
    </citation>
    <scope>NUCLEOTIDE SEQUENCE</scope>
    <source>
        <strain evidence="9">UV-8b</strain>
    </source>
</reference>
<evidence type="ECO:0000256" key="8">
    <source>
        <dbReference type="PIRSR" id="PIRSR602403-1"/>
    </source>
</evidence>
<dbReference type="KEGG" id="uvi:66067979"/>
<evidence type="ECO:0000256" key="7">
    <source>
        <dbReference type="ARBA" id="ARBA00023033"/>
    </source>
</evidence>
<dbReference type="EMBL" id="CP072758">
    <property type="protein sequence ID" value="QUC22961.1"/>
    <property type="molecule type" value="Genomic_DNA"/>
</dbReference>